<dbReference type="EMBL" id="AGWL01000002">
    <property type="protein sequence ID" value="EKU95850.1"/>
    <property type="molecule type" value="Genomic_DNA"/>
</dbReference>
<dbReference type="PROSITE" id="PS01047">
    <property type="entry name" value="HMA_1"/>
    <property type="match status" value="1"/>
</dbReference>
<evidence type="ECO:0000256" key="1">
    <source>
        <dbReference type="ARBA" id="ARBA00022723"/>
    </source>
</evidence>
<dbReference type="GO" id="GO:0046872">
    <property type="term" value="F:metal ion binding"/>
    <property type="evidence" value="ECO:0007669"/>
    <property type="project" value="UniProtKB-KW"/>
</dbReference>
<sequence>MAIDFDRTIELKISGMTCAHCVEHVREELTELHNVENVVVTLGKSLSSALIYTPQDIPDEDLINAVAEAGDYKVEEIIR</sequence>
<dbReference type="PATRIC" id="fig|883066.3.peg.652"/>
<keyword evidence="1" id="KW-0479">Metal-binding</keyword>
<dbReference type="STRING" id="202789.GCA_001457435_01495"/>
<feature type="domain" description="HMA" evidence="2">
    <location>
        <begin position="7"/>
        <end position="75"/>
    </location>
</feature>
<protein>
    <recommendedName>
        <fullName evidence="2">HMA domain-containing protein</fullName>
    </recommendedName>
</protein>
<dbReference type="InterPro" id="IPR036163">
    <property type="entry name" value="HMA_dom_sf"/>
</dbReference>
<evidence type="ECO:0000313" key="4">
    <source>
        <dbReference type="Proteomes" id="UP000009888"/>
    </source>
</evidence>
<dbReference type="InterPro" id="IPR017969">
    <property type="entry name" value="Heavy-metal-associated_CS"/>
</dbReference>
<gene>
    <name evidence="3" type="ORF">HMPREF9233_00637</name>
</gene>
<dbReference type="PROSITE" id="PS50846">
    <property type="entry name" value="HMA_2"/>
    <property type="match status" value="1"/>
</dbReference>
<evidence type="ECO:0000313" key="3">
    <source>
        <dbReference type="EMBL" id="EKU95850.1"/>
    </source>
</evidence>
<dbReference type="Gene3D" id="3.30.70.100">
    <property type="match status" value="1"/>
</dbReference>
<dbReference type="Pfam" id="PF00403">
    <property type="entry name" value="HMA"/>
    <property type="match status" value="1"/>
</dbReference>
<comment type="caution">
    <text evidence="3">The sequence shown here is derived from an EMBL/GenBank/DDBJ whole genome shotgun (WGS) entry which is preliminary data.</text>
</comment>
<dbReference type="CDD" id="cd00371">
    <property type="entry name" value="HMA"/>
    <property type="match status" value="1"/>
</dbReference>
<reference evidence="3 4" key="1">
    <citation type="submission" date="2012-09" db="EMBL/GenBank/DDBJ databases">
        <title>The Genome Sequence of Actinobaculum massiliae ACS-171-V-COL2.</title>
        <authorList>
            <consortium name="The Broad Institute Genome Sequencing Platform"/>
            <person name="Earl A."/>
            <person name="Ward D."/>
            <person name="Feldgarden M."/>
            <person name="Gevers D."/>
            <person name="Saerens B."/>
            <person name="Vaneechoutte M."/>
            <person name="Walker B."/>
            <person name="Young S.K."/>
            <person name="Zeng Q."/>
            <person name="Gargeya S."/>
            <person name="Fitzgerald M."/>
            <person name="Haas B."/>
            <person name="Abouelleil A."/>
            <person name="Alvarado L."/>
            <person name="Arachchi H.M."/>
            <person name="Berlin A."/>
            <person name="Chapman S.B."/>
            <person name="Goldberg J."/>
            <person name="Griggs A."/>
            <person name="Gujja S."/>
            <person name="Hansen M."/>
            <person name="Howarth C."/>
            <person name="Imamovic A."/>
            <person name="Larimer J."/>
            <person name="McCowen C."/>
            <person name="Montmayeur A."/>
            <person name="Murphy C."/>
            <person name="Neiman D."/>
            <person name="Pearson M."/>
            <person name="Priest M."/>
            <person name="Roberts A."/>
            <person name="Saif S."/>
            <person name="Shea T."/>
            <person name="Sisk P."/>
            <person name="Sykes S."/>
            <person name="Wortman J."/>
            <person name="Nusbaum C."/>
            <person name="Birren B."/>
        </authorList>
    </citation>
    <scope>NUCLEOTIDE SEQUENCE [LARGE SCALE GENOMIC DNA]</scope>
    <source>
        <strain evidence="4">ACS-171-V-Col2</strain>
    </source>
</reference>
<dbReference type="RefSeq" id="WP_007000843.1">
    <property type="nucleotide sequence ID" value="NZ_JH992955.1"/>
</dbReference>
<dbReference type="SUPFAM" id="SSF55008">
    <property type="entry name" value="HMA, heavy metal-associated domain"/>
    <property type="match status" value="1"/>
</dbReference>
<dbReference type="HOGENOM" id="CLU_134973_13_1_11"/>
<dbReference type="Proteomes" id="UP000009888">
    <property type="component" value="Unassembled WGS sequence"/>
</dbReference>
<dbReference type="AlphaFoldDB" id="K9F347"/>
<keyword evidence="4" id="KW-1185">Reference proteome</keyword>
<dbReference type="InterPro" id="IPR006121">
    <property type="entry name" value="HMA_dom"/>
</dbReference>
<organism evidence="3 4">
    <name type="scientific">Actinobaculum massiliense ACS-171-V-Col2</name>
    <dbReference type="NCBI Taxonomy" id="883066"/>
    <lineage>
        <taxon>Bacteria</taxon>
        <taxon>Bacillati</taxon>
        <taxon>Actinomycetota</taxon>
        <taxon>Actinomycetes</taxon>
        <taxon>Actinomycetales</taxon>
        <taxon>Actinomycetaceae</taxon>
        <taxon>Actinobaculum</taxon>
    </lineage>
</organism>
<evidence type="ECO:0000259" key="2">
    <source>
        <dbReference type="PROSITE" id="PS50846"/>
    </source>
</evidence>
<name>K9F347_9ACTO</name>
<proteinExistence type="predicted"/>
<accession>K9F347</accession>